<dbReference type="EMBL" id="JAAIUW010000012">
    <property type="protein sequence ID" value="KAF7807345.1"/>
    <property type="molecule type" value="Genomic_DNA"/>
</dbReference>
<reference evidence="2" key="1">
    <citation type="submission" date="2020-09" db="EMBL/GenBank/DDBJ databases">
        <title>Genome-Enabled Discovery of Anthraquinone Biosynthesis in Senna tora.</title>
        <authorList>
            <person name="Kang S.-H."/>
            <person name="Pandey R.P."/>
            <person name="Lee C.-M."/>
            <person name="Sim J.-S."/>
            <person name="Jeong J.-T."/>
            <person name="Choi B.-S."/>
            <person name="Jung M."/>
            <person name="Ginzburg D."/>
            <person name="Zhao K."/>
            <person name="Won S.Y."/>
            <person name="Oh T.-J."/>
            <person name="Yu Y."/>
            <person name="Kim N.-H."/>
            <person name="Lee O.R."/>
            <person name="Lee T.-H."/>
            <person name="Bashyal P."/>
            <person name="Kim T.-S."/>
            <person name="Lee W.-H."/>
            <person name="Kawkins C."/>
            <person name="Kim C.-K."/>
            <person name="Kim J.S."/>
            <person name="Ahn B.O."/>
            <person name="Rhee S.Y."/>
            <person name="Sohng J.K."/>
        </authorList>
    </citation>
    <scope>NUCLEOTIDE SEQUENCE</scope>
    <source>
        <tissue evidence="2">Leaf</tissue>
    </source>
</reference>
<keyword evidence="3" id="KW-1185">Reference proteome</keyword>
<protein>
    <submittedName>
        <fullName evidence="2">Uncharacterized protein</fullName>
    </submittedName>
</protein>
<sequence length="56" mass="6783">MQARRAKLELDPHDERTTKRVHSVLVQFKRGRRLMALTLVMILVGWIMIRKRRKRS</sequence>
<dbReference type="AlphaFoldDB" id="A0A834SQX4"/>
<gene>
    <name evidence="2" type="ORF">G2W53_039506</name>
</gene>
<proteinExistence type="predicted"/>
<accession>A0A834SQX4</accession>
<dbReference type="Proteomes" id="UP000634136">
    <property type="component" value="Unassembled WGS sequence"/>
</dbReference>
<feature type="transmembrane region" description="Helical" evidence="1">
    <location>
        <begin position="33"/>
        <end position="49"/>
    </location>
</feature>
<keyword evidence="1" id="KW-0472">Membrane</keyword>
<keyword evidence="1" id="KW-0812">Transmembrane</keyword>
<organism evidence="2 3">
    <name type="scientific">Senna tora</name>
    <dbReference type="NCBI Taxonomy" id="362788"/>
    <lineage>
        <taxon>Eukaryota</taxon>
        <taxon>Viridiplantae</taxon>
        <taxon>Streptophyta</taxon>
        <taxon>Embryophyta</taxon>
        <taxon>Tracheophyta</taxon>
        <taxon>Spermatophyta</taxon>
        <taxon>Magnoliopsida</taxon>
        <taxon>eudicotyledons</taxon>
        <taxon>Gunneridae</taxon>
        <taxon>Pentapetalae</taxon>
        <taxon>rosids</taxon>
        <taxon>fabids</taxon>
        <taxon>Fabales</taxon>
        <taxon>Fabaceae</taxon>
        <taxon>Caesalpinioideae</taxon>
        <taxon>Cassia clade</taxon>
        <taxon>Senna</taxon>
    </lineage>
</organism>
<name>A0A834SQX4_9FABA</name>
<evidence type="ECO:0000313" key="2">
    <source>
        <dbReference type="EMBL" id="KAF7807345.1"/>
    </source>
</evidence>
<evidence type="ECO:0000256" key="1">
    <source>
        <dbReference type="SAM" id="Phobius"/>
    </source>
</evidence>
<comment type="caution">
    <text evidence="2">The sequence shown here is derived from an EMBL/GenBank/DDBJ whole genome shotgun (WGS) entry which is preliminary data.</text>
</comment>
<evidence type="ECO:0000313" key="3">
    <source>
        <dbReference type="Proteomes" id="UP000634136"/>
    </source>
</evidence>
<keyword evidence="1" id="KW-1133">Transmembrane helix</keyword>